<reference evidence="1" key="1">
    <citation type="submission" date="2022-09" db="EMBL/GenBank/DDBJ databases">
        <title>Novel species in genus Arthrobacter.</title>
        <authorList>
            <person name="Liu Y."/>
        </authorList>
    </citation>
    <scope>NUCLEOTIDE SEQUENCE</scope>
    <source>
        <strain evidence="1">Zg-Y815</strain>
    </source>
</reference>
<dbReference type="RefSeq" id="WP_260652914.1">
    <property type="nucleotide sequence ID" value="NZ_CP104275.1"/>
</dbReference>
<proteinExistence type="predicted"/>
<organism evidence="1 2">
    <name type="scientific">Arthrobacter zhaoxinii</name>
    <dbReference type="NCBI Taxonomy" id="2964616"/>
    <lineage>
        <taxon>Bacteria</taxon>
        <taxon>Bacillati</taxon>
        <taxon>Actinomycetota</taxon>
        <taxon>Actinomycetes</taxon>
        <taxon>Micrococcales</taxon>
        <taxon>Micrococcaceae</taxon>
        <taxon>Arthrobacter</taxon>
    </lineage>
</organism>
<dbReference type="CDD" id="cd10440">
    <property type="entry name" value="GIY-YIG_COG3680"/>
    <property type="match status" value="1"/>
</dbReference>
<name>A0ABY5YRL2_9MICC</name>
<keyword evidence="2" id="KW-1185">Reference proteome</keyword>
<evidence type="ECO:0000313" key="1">
    <source>
        <dbReference type="EMBL" id="UWX97737.1"/>
    </source>
</evidence>
<evidence type="ECO:0000313" key="2">
    <source>
        <dbReference type="Proteomes" id="UP001059859"/>
    </source>
</evidence>
<dbReference type="Pfam" id="PF22945">
    <property type="entry name" value="LEM-3_GIY-YIG"/>
    <property type="match status" value="1"/>
</dbReference>
<sequence>MISTTQAKHEPRIIEQVASLVGNYVYLLVDPTSNEPFYVGKGSGSRMLAHGLEAEALTAKTDEPDAEHSRKIQRIQSIRQQGFEPQIWILRYGMGNEYTAVEAAAIDLLISFRLASPQPTGPLEAGDQLTNARREANSGHGIRTLDSLIAEFAAPELGVETGPLLLITLKNWQDEPLDTPGGSMRRGHGFKAAWFNRENLIAEMDQVADSVRCWWKISQERVERDQIHHVVAVHRGVTRALFEIVPGTWESDGGRRGFQVKPILEGELFERVIGPYGHRTPRKLRGDQSTFNYWVPATGN</sequence>
<accession>A0ABY5YRL2</accession>
<protein>
    <submittedName>
        <fullName evidence="1">GIY-YIG nuclease family protein</fullName>
    </submittedName>
</protein>
<dbReference type="EMBL" id="CP104275">
    <property type="protein sequence ID" value="UWX97737.1"/>
    <property type="molecule type" value="Genomic_DNA"/>
</dbReference>
<dbReference type="Proteomes" id="UP001059859">
    <property type="component" value="Chromosome"/>
</dbReference>
<gene>
    <name evidence="1" type="ORF">N2K95_03370</name>
</gene>